<proteinExistence type="predicted"/>
<accession>A0A117DPU4</accession>
<feature type="region of interest" description="Disordered" evidence="1">
    <location>
        <begin position="27"/>
        <end position="47"/>
    </location>
</feature>
<dbReference type="AlphaFoldDB" id="A0A117DPU4"/>
<evidence type="ECO:0000313" key="2">
    <source>
        <dbReference type="EMBL" id="GAQ23997.1"/>
    </source>
</evidence>
<evidence type="ECO:0000313" key="3">
    <source>
        <dbReference type="Proteomes" id="UP000056209"/>
    </source>
</evidence>
<sequence length="64" mass="7090">MTDIRTSADRDRTPTLTALAEAQAELDQYGPDAPGAQQRVQAATRRTRRPIDMDDILRAFGCDV</sequence>
<reference evidence="3" key="1">
    <citation type="submission" date="2015-11" db="EMBL/GenBank/DDBJ databases">
        <title>Draft Genome Sequence of the Radioresistant Bacterium Deinococcus grandis, Isolated from Freshwater Fish in Japan.</title>
        <authorList>
            <person name="Satoh K."/>
            <person name="Onodera T."/>
            <person name="Omoso K."/>
            <person name="Takeda-Yano K."/>
            <person name="Katayama T."/>
            <person name="Oono Y."/>
            <person name="Narumi I."/>
        </authorList>
    </citation>
    <scope>NUCLEOTIDE SEQUENCE [LARGE SCALE GENOMIC DNA]</scope>
    <source>
        <strain evidence="3">ATCC 43672</strain>
    </source>
</reference>
<keyword evidence="3" id="KW-1185">Reference proteome</keyword>
<dbReference type="Proteomes" id="UP000056209">
    <property type="component" value="Unassembled WGS sequence"/>
</dbReference>
<protein>
    <submittedName>
        <fullName evidence="2">Uncharacterized protein</fullName>
    </submittedName>
</protein>
<name>A0A117DPU4_9DEIO</name>
<evidence type="ECO:0000256" key="1">
    <source>
        <dbReference type="SAM" id="MobiDB-lite"/>
    </source>
</evidence>
<dbReference type="RefSeq" id="WP_058980227.1">
    <property type="nucleotide sequence ID" value="NZ_BCMS01000006.1"/>
</dbReference>
<dbReference type="EMBL" id="BCMS01000006">
    <property type="protein sequence ID" value="GAQ23997.1"/>
    <property type="molecule type" value="Genomic_DNA"/>
</dbReference>
<comment type="caution">
    <text evidence="2">The sequence shown here is derived from an EMBL/GenBank/DDBJ whole genome shotgun (WGS) entry which is preliminary data.</text>
</comment>
<organism evidence="2 3">
    <name type="scientific">Deinococcus grandis</name>
    <dbReference type="NCBI Taxonomy" id="57498"/>
    <lineage>
        <taxon>Bacteria</taxon>
        <taxon>Thermotogati</taxon>
        <taxon>Deinococcota</taxon>
        <taxon>Deinococci</taxon>
        <taxon>Deinococcales</taxon>
        <taxon>Deinococcaceae</taxon>
        <taxon>Deinococcus</taxon>
    </lineage>
</organism>
<gene>
    <name evidence="2" type="ORF">DEIGR_400130</name>
</gene>